<sequence length="327" mass="37947">MFPVAYSLLSKQALLSYIKDNYEVQEPINLTYYLRGMNDTYILETGSGKFVFRVYRSDRRNKSDIAFELDLLSYLNENDVSVSMPITKKDGSIINEFFVIEGVKYGVMFSFAEGNEKPIHAEEDSYFFGKSVAQIHKVTDNFRSEHVRDDLNLEYLIVKPLNIIKLHMEHRQEDYNFICELFLALKEQLELKIEEGLDWGVCHGDLHGNTNVAFTDNGKLTHYDFDISGYGWRSYDIAEFRLAREIHSGHNNGEAERLWGAFLKGYRDVRDLSENDVNVVPIFVALRQLWLFGLCFSESEVIGAADFNDRFIDSKMDYFRKLTSISD</sequence>
<organism evidence="3 4">
    <name type="scientific">Paenibacillus gansuensis</name>
    <dbReference type="NCBI Taxonomy" id="306542"/>
    <lineage>
        <taxon>Bacteria</taxon>
        <taxon>Bacillati</taxon>
        <taxon>Bacillota</taxon>
        <taxon>Bacilli</taxon>
        <taxon>Bacillales</taxon>
        <taxon>Paenibacillaceae</taxon>
        <taxon>Paenibacillus</taxon>
    </lineage>
</organism>
<evidence type="ECO:0000256" key="1">
    <source>
        <dbReference type="ARBA" id="ARBA00038240"/>
    </source>
</evidence>
<dbReference type="InterPro" id="IPR002575">
    <property type="entry name" value="Aminoglycoside_PTrfase"/>
</dbReference>
<dbReference type="Proteomes" id="UP001597541">
    <property type="component" value="Unassembled WGS sequence"/>
</dbReference>
<dbReference type="EMBL" id="JBHUME010000001">
    <property type="protein sequence ID" value="MFD2610823.1"/>
    <property type="molecule type" value="Genomic_DNA"/>
</dbReference>
<evidence type="ECO:0000313" key="4">
    <source>
        <dbReference type="Proteomes" id="UP001597541"/>
    </source>
</evidence>
<dbReference type="RefSeq" id="WP_377598923.1">
    <property type="nucleotide sequence ID" value="NZ_JBHUME010000001.1"/>
</dbReference>
<dbReference type="PANTHER" id="PTHR21064:SF6">
    <property type="entry name" value="AMINOGLYCOSIDE PHOSPHOTRANSFERASE DOMAIN-CONTAINING PROTEIN"/>
    <property type="match status" value="1"/>
</dbReference>
<evidence type="ECO:0000259" key="2">
    <source>
        <dbReference type="Pfam" id="PF01636"/>
    </source>
</evidence>
<comment type="caution">
    <text evidence="3">The sequence shown here is derived from an EMBL/GenBank/DDBJ whole genome shotgun (WGS) entry which is preliminary data.</text>
</comment>
<evidence type="ECO:0000313" key="3">
    <source>
        <dbReference type="EMBL" id="MFD2610823.1"/>
    </source>
</evidence>
<dbReference type="Gene3D" id="3.90.1200.10">
    <property type="match status" value="1"/>
</dbReference>
<dbReference type="Gene3D" id="3.30.200.20">
    <property type="entry name" value="Phosphorylase Kinase, domain 1"/>
    <property type="match status" value="1"/>
</dbReference>
<dbReference type="InterPro" id="IPR050249">
    <property type="entry name" value="Pseudomonas-type_ThrB"/>
</dbReference>
<comment type="similarity">
    <text evidence="1">Belongs to the pseudomonas-type ThrB family.</text>
</comment>
<gene>
    <name evidence="3" type="ORF">ACFSUF_00130</name>
</gene>
<protein>
    <submittedName>
        <fullName evidence="3">Phosphotransferase</fullName>
    </submittedName>
</protein>
<dbReference type="Pfam" id="PF01636">
    <property type="entry name" value="APH"/>
    <property type="match status" value="1"/>
</dbReference>
<dbReference type="SUPFAM" id="SSF56112">
    <property type="entry name" value="Protein kinase-like (PK-like)"/>
    <property type="match status" value="1"/>
</dbReference>
<keyword evidence="4" id="KW-1185">Reference proteome</keyword>
<dbReference type="InterPro" id="IPR011009">
    <property type="entry name" value="Kinase-like_dom_sf"/>
</dbReference>
<feature type="domain" description="Aminoglycoside phosphotransferase" evidence="2">
    <location>
        <begin position="38"/>
        <end position="262"/>
    </location>
</feature>
<name>A0ABW5P6P8_9BACL</name>
<reference evidence="4" key="1">
    <citation type="journal article" date="2019" name="Int. J. Syst. Evol. Microbiol.">
        <title>The Global Catalogue of Microorganisms (GCM) 10K type strain sequencing project: providing services to taxonomists for standard genome sequencing and annotation.</title>
        <authorList>
            <consortium name="The Broad Institute Genomics Platform"/>
            <consortium name="The Broad Institute Genome Sequencing Center for Infectious Disease"/>
            <person name="Wu L."/>
            <person name="Ma J."/>
        </authorList>
    </citation>
    <scope>NUCLEOTIDE SEQUENCE [LARGE SCALE GENOMIC DNA]</scope>
    <source>
        <strain evidence="4">KCTC 3950</strain>
    </source>
</reference>
<dbReference type="PANTHER" id="PTHR21064">
    <property type="entry name" value="AMINOGLYCOSIDE PHOSPHOTRANSFERASE DOMAIN-CONTAINING PROTEIN-RELATED"/>
    <property type="match status" value="1"/>
</dbReference>
<accession>A0ABW5P6P8</accession>
<proteinExistence type="inferred from homology"/>